<evidence type="ECO:0000313" key="3">
    <source>
        <dbReference type="Proteomes" id="UP000556084"/>
    </source>
</evidence>
<keyword evidence="3" id="KW-1185">Reference proteome</keyword>
<dbReference type="RefSeq" id="WP_184346416.1">
    <property type="nucleotide sequence ID" value="NZ_JACHJH010000001.1"/>
</dbReference>
<protein>
    <recommendedName>
        <fullName evidence="4">Peptidase inhibitor family I36</fullName>
    </recommendedName>
</protein>
<dbReference type="Proteomes" id="UP000556084">
    <property type="component" value="Unassembled WGS sequence"/>
</dbReference>
<evidence type="ECO:0008006" key="4">
    <source>
        <dbReference type="Google" id="ProtNLM"/>
    </source>
</evidence>
<proteinExistence type="predicted"/>
<dbReference type="EMBL" id="JACHJH010000001">
    <property type="protein sequence ID" value="MBB4891921.1"/>
    <property type="molecule type" value="Genomic_DNA"/>
</dbReference>
<dbReference type="AlphaFoldDB" id="A0A7W7PID3"/>
<evidence type="ECO:0000256" key="1">
    <source>
        <dbReference type="SAM" id="SignalP"/>
    </source>
</evidence>
<keyword evidence="1" id="KW-0732">Signal</keyword>
<feature type="chain" id="PRO_5031474347" description="Peptidase inhibitor family I36" evidence="1">
    <location>
        <begin position="32"/>
        <end position="117"/>
    </location>
</feature>
<comment type="caution">
    <text evidence="2">The sequence shown here is derived from an EMBL/GenBank/DDBJ whole genome shotgun (WGS) entry which is preliminary data.</text>
</comment>
<dbReference type="Pfam" id="PF03995">
    <property type="entry name" value="Inhibitor_I36"/>
    <property type="match status" value="1"/>
</dbReference>
<reference evidence="2 3" key="1">
    <citation type="submission" date="2020-08" db="EMBL/GenBank/DDBJ databases">
        <title>Genomic Encyclopedia of Type Strains, Phase III (KMG-III): the genomes of soil and plant-associated and newly described type strains.</title>
        <authorList>
            <person name="Whitman W."/>
        </authorList>
    </citation>
    <scope>NUCLEOTIDE SEQUENCE [LARGE SCALE GENOMIC DNA]</scope>
    <source>
        <strain evidence="2 3">CECT 3266</strain>
    </source>
</reference>
<organism evidence="2 3">
    <name type="scientific">Streptomyces olivoverticillatus</name>
    <dbReference type="NCBI Taxonomy" id="66427"/>
    <lineage>
        <taxon>Bacteria</taxon>
        <taxon>Bacillati</taxon>
        <taxon>Actinomycetota</taxon>
        <taxon>Actinomycetes</taxon>
        <taxon>Kitasatosporales</taxon>
        <taxon>Streptomycetaceae</taxon>
        <taxon>Streptomyces</taxon>
    </lineage>
</organism>
<accession>A0A7W7PID3</accession>
<evidence type="ECO:0000313" key="2">
    <source>
        <dbReference type="EMBL" id="MBB4891921.1"/>
    </source>
</evidence>
<name>A0A7W7PID3_9ACTN</name>
<feature type="signal peptide" evidence="1">
    <location>
        <begin position="1"/>
        <end position="31"/>
    </location>
</feature>
<sequence length="117" mass="12522">MRSKRSRIAVIGAATVLAVTGTMTMTASAHADACPASRFCSFSQTFYRGAEEVDNPPADTCVTTHVDEAAHSTENNTTHLAVLFLDRNCTIPSGAQVQPLSNMPVDVYRSFRLDATG</sequence>
<gene>
    <name evidence="2" type="ORF">FHS39_000921</name>
</gene>